<name>A0A6C0J5H8_9ZZZZ</name>
<dbReference type="EMBL" id="MN740297">
    <property type="protein sequence ID" value="QHT98883.1"/>
    <property type="molecule type" value="Genomic_DNA"/>
</dbReference>
<dbReference type="AlphaFoldDB" id="A0A6C0J5H8"/>
<reference evidence="2" key="1">
    <citation type="journal article" date="2020" name="Nature">
        <title>Giant virus diversity and host interactions through global metagenomics.</title>
        <authorList>
            <person name="Schulz F."/>
            <person name="Roux S."/>
            <person name="Paez-Espino D."/>
            <person name="Jungbluth S."/>
            <person name="Walsh D.A."/>
            <person name="Denef V.J."/>
            <person name="McMahon K.D."/>
            <person name="Konstantinidis K.T."/>
            <person name="Eloe-Fadrosh E.A."/>
            <person name="Kyrpides N.C."/>
            <person name="Woyke T."/>
        </authorList>
    </citation>
    <scope>NUCLEOTIDE SEQUENCE</scope>
    <source>
        <strain evidence="2">GVMAG-M-3300025695-21</strain>
    </source>
</reference>
<evidence type="ECO:0000313" key="2">
    <source>
        <dbReference type="EMBL" id="QHT98883.1"/>
    </source>
</evidence>
<accession>A0A6C0J5H8</accession>
<organism evidence="2">
    <name type="scientific">viral metagenome</name>
    <dbReference type="NCBI Taxonomy" id="1070528"/>
    <lineage>
        <taxon>unclassified sequences</taxon>
        <taxon>metagenomes</taxon>
        <taxon>organismal metagenomes</taxon>
    </lineage>
</organism>
<proteinExistence type="predicted"/>
<feature type="domain" description="C2H2-type" evidence="1">
    <location>
        <begin position="62"/>
        <end position="82"/>
    </location>
</feature>
<sequence length="306" mass="36632">MTKKHKCSYCKYETDKFYNFQRHCNNKHSVEVFELKEEFPISSVNEDLEIYENNCNDNIIKYKCEKCSKCYLTPKSYNNHILTCNGLNILTCEKCMFTFKSDQSKSNHKRRNNCKPKSSAFANDNANITNNTTNNTNNTTNNITNNINNNINNITNNYYITNNFEKERLDYITKEIIYEKCFKACFPILKLIELIHFNKDYPENQNIRYDNKKKLINIKKENTWTTIDYNYLVCNLLINNSRLLTNYYNDYKEYFDNLINNINHIEELKTYINHNMLELIHPKKFNLLTKETKNTIKNFESSYPMN</sequence>
<dbReference type="SMART" id="SM00355">
    <property type="entry name" value="ZnF_C2H2"/>
    <property type="match status" value="3"/>
</dbReference>
<feature type="domain" description="C2H2-type" evidence="1">
    <location>
        <begin position="90"/>
        <end position="110"/>
    </location>
</feature>
<feature type="domain" description="C2H2-type" evidence="1">
    <location>
        <begin position="5"/>
        <end position="28"/>
    </location>
</feature>
<evidence type="ECO:0000259" key="1">
    <source>
        <dbReference type="SMART" id="SM00355"/>
    </source>
</evidence>
<dbReference type="InterPro" id="IPR013087">
    <property type="entry name" value="Znf_C2H2_type"/>
</dbReference>
<protein>
    <recommendedName>
        <fullName evidence="1">C2H2-type domain-containing protein</fullName>
    </recommendedName>
</protein>